<dbReference type="GO" id="GO:0016787">
    <property type="term" value="F:hydrolase activity"/>
    <property type="evidence" value="ECO:0007669"/>
    <property type="project" value="UniProtKB-KW"/>
</dbReference>
<keyword evidence="9" id="KW-1185">Reference proteome</keyword>
<evidence type="ECO:0000256" key="7">
    <source>
        <dbReference type="ARBA" id="ARBA00023326"/>
    </source>
</evidence>
<comment type="subcellular location">
    <subcellularLocation>
        <location evidence="1">Secreted</location>
    </subcellularLocation>
</comment>
<evidence type="ECO:0000256" key="4">
    <source>
        <dbReference type="ARBA" id="ARBA00022801"/>
    </source>
</evidence>
<gene>
    <name evidence="8" type="ORF">QTN47_03085</name>
</gene>
<keyword evidence="6" id="KW-0326">Glycosidase</keyword>
<sequence length="240" mass="25137">MAKSVNTGGIVPGVTLLKRIGYSNINTLENNNSAFFYEAGMMIDADGAYHAYHPDNKSGLDYLGNAGVPGNWWALVTNNGKPSGTPVVQKSTDPAPGFYISTTSLQDASKNATDASRYVDSESINFIVLPGGLGLSQKLGDFAIVINPATGAYEYAVYADGGPANKIGEASIALAKALGVPFSPKNGGVASGIVYIVFPNSKAGWPLTQVDIDHHASALFSGWGGIDQAKKVFPFMNWGV</sequence>
<evidence type="ECO:0000256" key="3">
    <source>
        <dbReference type="ARBA" id="ARBA00022729"/>
    </source>
</evidence>
<dbReference type="Proteomes" id="UP001560573">
    <property type="component" value="Unassembled WGS sequence"/>
</dbReference>
<dbReference type="Pfam" id="PF07335">
    <property type="entry name" value="Glyco_hydro_75"/>
    <property type="match status" value="1"/>
</dbReference>
<name>A0ABV3ZB47_9BACT</name>
<evidence type="ECO:0000313" key="9">
    <source>
        <dbReference type="Proteomes" id="UP001560573"/>
    </source>
</evidence>
<dbReference type="InterPro" id="IPR009939">
    <property type="entry name" value="Chitosanase_fungal"/>
</dbReference>
<proteinExistence type="predicted"/>
<dbReference type="EMBL" id="JAULBC010000001">
    <property type="protein sequence ID" value="MEX6686459.1"/>
    <property type="molecule type" value="Genomic_DNA"/>
</dbReference>
<keyword evidence="4 8" id="KW-0378">Hydrolase</keyword>
<dbReference type="RefSeq" id="WP_369327854.1">
    <property type="nucleotide sequence ID" value="NZ_JAULBC010000001.1"/>
</dbReference>
<evidence type="ECO:0000256" key="6">
    <source>
        <dbReference type="ARBA" id="ARBA00023295"/>
    </source>
</evidence>
<keyword evidence="7" id="KW-0624">Polysaccharide degradation</keyword>
<evidence type="ECO:0000313" key="8">
    <source>
        <dbReference type="EMBL" id="MEX6686459.1"/>
    </source>
</evidence>
<evidence type="ECO:0000256" key="5">
    <source>
        <dbReference type="ARBA" id="ARBA00023277"/>
    </source>
</evidence>
<reference evidence="8 9" key="1">
    <citation type="submission" date="2023-07" db="EMBL/GenBank/DDBJ databases">
        <authorList>
            <person name="Lian W.-H."/>
        </authorList>
    </citation>
    <scope>NUCLEOTIDE SEQUENCE [LARGE SCALE GENOMIC DNA]</scope>
    <source>
        <strain evidence="8 9">SYSU DXS3180</strain>
    </source>
</reference>
<keyword evidence="2" id="KW-0964">Secreted</keyword>
<organism evidence="8 9">
    <name type="scientific">Danxiaibacter flavus</name>
    <dbReference type="NCBI Taxonomy" id="3049108"/>
    <lineage>
        <taxon>Bacteria</taxon>
        <taxon>Pseudomonadati</taxon>
        <taxon>Bacteroidota</taxon>
        <taxon>Chitinophagia</taxon>
        <taxon>Chitinophagales</taxon>
        <taxon>Chitinophagaceae</taxon>
        <taxon>Danxiaibacter</taxon>
    </lineage>
</organism>
<protein>
    <submittedName>
        <fullName evidence="8">Glycoside hydrolase family 75 protein</fullName>
    </submittedName>
</protein>
<keyword evidence="3" id="KW-0732">Signal</keyword>
<accession>A0ABV3ZB47</accession>
<comment type="caution">
    <text evidence="8">The sequence shown here is derived from an EMBL/GenBank/DDBJ whole genome shotgun (WGS) entry which is preliminary data.</text>
</comment>
<evidence type="ECO:0000256" key="2">
    <source>
        <dbReference type="ARBA" id="ARBA00022525"/>
    </source>
</evidence>
<evidence type="ECO:0000256" key="1">
    <source>
        <dbReference type="ARBA" id="ARBA00004613"/>
    </source>
</evidence>
<keyword evidence="5" id="KW-0119">Carbohydrate metabolism</keyword>